<proteinExistence type="predicted"/>
<dbReference type="EC" id="2.7.1.158" evidence="2 8"/>
<evidence type="ECO:0000256" key="6">
    <source>
        <dbReference type="ARBA" id="ARBA00022777"/>
    </source>
</evidence>
<dbReference type="OrthoDB" id="272370at2759"/>
<keyword evidence="7 8" id="KW-0067">ATP-binding</keyword>
<comment type="domain">
    <text evidence="8">The EXKPK motif is conserved in inositol-pentakisphosphate 2-kinases of both family 1 and 2.</text>
</comment>
<dbReference type="Gene3D" id="3.30.200.110">
    <property type="entry name" value="Inositol-pentakisphosphate 2-kinase, N-lobe"/>
    <property type="match status" value="1"/>
</dbReference>
<evidence type="ECO:0000256" key="1">
    <source>
        <dbReference type="ARBA" id="ARBA00001774"/>
    </source>
</evidence>
<reference evidence="10" key="1">
    <citation type="submission" date="2019-01" db="EMBL/GenBank/DDBJ databases">
        <title>Draft genome sequences of three monokaryotic isolates of the white-rot basidiomycete fungus Dichomitus squalens.</title>
        <authorList>
            <consortium name="DOE Joint Genome Institute"/>
            <person name="Lopez S.C."/>
            <person name="Andreopoulos B."/>
            <person name="Pangilinan J."/>
            <person name="Lipzen A."/>
            <person name="Riley R."/>
            <person name="Ahrendt S."/>
            <person name="Ng V."/>
            <person name="Barry K."/>
            <person name="Daum C."/>
            <person name="Grigoriev I.V."/>
            <person name="Hilden K.S."/>
            <person name="Makela M.R."/>
            <person name="de Vries R.P."/>
        </authorList>
    </citation>
    <scope>NUCLEOTIDE SEQUENCE [LARGE SCALE GENOMIC DNA]</scope>
    <source>
        <strain evidence="10">OM18370.1</strain>
    </source>
</reference>
<evidence type="ECO:0000256" key="5">
    <source>
        <dbReference type="ARBA" id="ARBA00022741"/>
    </source>
</evidence>
<evidence type="ECO:0000256" key="8">
    <source>
        <dbReference type="RuleBase" id="RU364126"/>
    </source>
</evidence>
<dbReference type="InterPro" id="IPR009286">
    <property type="entry name" value="Ins_P5_2-kin"/>
</dbReference>
<dbReference type="InterPro" id="IPR043001">
    <property type="entry name" value="IP5_2-K_N_lobe"/>
</dbReference>
<evidence type="ECO:0000256" key="3">
    <source>
        <dbReference type="ARBA" id="ARBA00014846"/>
    </source>
</evidence>
<evidence type="ECO:0000256" key="4">
    <source>
        <dbReference type="ARBA" id="ARBA00022679"/>
    </source>
</evidence>
<name>A0A4Q9N8C6_9APHY</name>
<dbReference type="GO" id="GO:0005524">
    <property type="term" value="F:ATP binding"/>
    <property type="evidence" value="ECO:0007669"/>
    <property type="project" value="UniProtKB-KW"/>
</dbReference>
<evidence type="ECO:0000256" key="7">
    <source>
        <dbReference type="ARBA" id="ARBA00022840"/>
    </source>
</evidence>
<gene>
    <name evidence="10" type="ORF">BD311DRAFT_813546</name>
</gene>
<feature type="region of interest" description="Disordered" evidence="9">
    <location>
        <begin position="48"/>
        <end position="75"/>
    </location>
</feature>
<evidence type="ECO:0000256" key="9">
    <source>
        <dbReference type="SAM" id="MobiDB-lite"/>
    </source>
</evidence>
<dbReference type="AlphaFoldDB" id="A0A4Q9N8C6"/>
<keyword evidence="5 8" id="KW-0547">Nucleotide-binding</keyword>
<protein>
    <recommendedName>
        <fullName evidence="3 8">Inositol-pentakisphosphate 2-kinase</fullName>
        <ecNumber evidence="2 8">2.7.1.158</ecNumber>
    </recommendedName>
</protein>
<comment type="catalytic activity">
    <reaction evidence="1 8">
        <text>1D-myo-inositol 1,3,4,5,6-pentakisphosphate + ATP = 1D-myo-inositol hexakisphosphate + ADP + H(+)</text>
        <dbReference type="Rhea" id="RHEA:20313"/>
        <dbReference type="ChEBI" id="CHEBI:15378"/>
        <dbReference type="ChEBI" id="CHEBI:30616"/>
        <dbReference type="ChEBI" id="CHEBI:57733"/>
        <dbReference type="ChEBI" id="CHEBI:58130"/>
        <dbReference type="ChEBI" id="CHEBI:456216"/>
        <dbReference type="EC" id="2.7.1.158"/>
    </reaction>
</comment>
<organism evidence="10">
    <name type="scientific">Dichomitus squalens</name>
    <dbReference type="NCBI Taxonomy" id="114155"/>
    <lineage>
        <taxon>Eukaryota</taxon>
        <taxon>Fungi</taxon>
        <taxon>Dikarya</taxon>
        <taxon>Basidiomycota</taxon>
        <taxon>Agaricomycotina</taxon>
        <taxon>Agaricomycetes</taxon>
        <taxon>Polyporales</taxon>
        <taxon>Polyporaceae</taxon>
        <taxon>Dichomitus</taxon>
    </lineage>
</organism>
<dbReference type="EMBL" id="ML143386">
    <property type="protein sequence ID" value="TBU35642.1"/>
    <property type="molecule type" value="Genomic_DNA"/>
</dbReference>
<keyword evidence="6 8" id="KW-0418">Kinase</keyword>
<dbReference type="PANTHER" id="PTHR14456">
    <property type="entry name" value="INOSITOL POLYPHOSPHATE KINASE 1"/>
    <property type="match status" value="1"/>
</dbReference>
<sequence>MADTPQIADTSPHDWKYISEGGSTIVFSYTGPLHPQFDGTALRLRKGPVSGREHTDTEQYQQPQLAETHDQGEEPDDPTIVFQSAVIERLVPRQFLPRLDAVRVERAWLQQLAHLTEAQRPKERRAKDRIDTGRRKAVLATDLVGGDGWAVEIKPKWGFLPARTHLSDETREIKTRTCRFCMHAHLKSTQGEDVSLGYCPLDLFARDKARVTRALHALWSVWLGSGAAVNNLRVFVQGRKLTPAADVPSLAPLAAQLFPEASHEGGPAHTPDEVRDAFTSALLPLLLDTPVLRTLSTLQRTLDALDVEGLTALWARLRPADAPELGEGEADPDMAEWTRFVDTYLSRHPPRPESASASEAQTQTRTRAGPPAEADEDELRYQLQAYLLSASFKDCSVILRMKPGQAVGQGTITVIDLDVKGIDRLAKWAKLDREIVDAYRGIPPRECVDAWAISALG</sequence>
<feature type="compositionally biased region" description="Polar residues" evidence="9">
    <location>
        <begin position="355"/>
        <end position="366"/>
    </location>
</feature>
<feature type="region of interest" description="Disordered" evidence="9">
    <location>
        <begin position="348"/>
        <end position="375"/>
    </location>
</feature>
<dbReference type="GO" id="GO:0035299">
    <property type="term" value="F:inositol-1,3,4,5,6-pentakisphosphate 2-kinase activity"/>
    <property type="evidence" value="ECO:0007669"/>
    <property type="project" value="UniProtKB-EC"/>
</dbReference>
<evidence type="ECO:0000256" key="2">
    <source>
        <dbReference type="ARBA" id="ARBA00012023"/>
    </source>
</evidence>
<dbReference type="Pfam" id="PF06090">
    <property type="entry name" value="Ins_P5_2-kin"/>
    <property type="match status" value="1"/>
</dbReference>
<evidence type="ECO:0000313" key="10">
    <source>
        <dbReference type="EMBL" id="TBU35642.1"/>
    </source>
</evidence>
<keyword evidence="4 8" id="KW-0808">Transferase</keyword>
<dbReference type="GO" id="GO:0005634">
    <property type="term" value="C:nucleus"/>
    <property type="evidence" value="ECO:0007669"/>
    <property type="project" value="TreeGrafter"/>
</dbReference>
<accession>A0A4Q9N8C6</accession>
<dbReference type="Proteomes" id="UP000292957">
    <property type="component" value="Unassembled WGS sequence"/>
</dbReference>
<dbReference type="GO" id="GO:0032958">
    <property type="term" value="P:inositol phosphate biosynthetic process"/>
    <property type="evidence" value="ECO:0007669"/>
    <property type="project" value="TreeGrafter"/>
</dbReference>
<dbReference type="PANTHER" id="PTHR14456:SF2">
    <property type="entry name" value="INOSITOL-PENTAKISPHOSPHATE 2-KINASE"/>
    <property type="match status" value="1"/>
</dbReference>
<comment type="function">
    <text evidence="8">Phosphorylates Ins(1,3,4,5,6)P5 at position 2 to form Ins(1,2,3,4,5,6)P6 (InsP6 or phytate).</text>
</comment>